<accession>A0A2Z6NML7</accession>
<evidence type="ECO:0000259" key="6">
    <source>
        <dbReference type="PROSITE" id="PS50966"/>
    </source>
</evidence>
<dbReference type="InterPro" id="IPR007527">
    <property type="entry name" value="Znf_SWIM"/>
</dbReference>
<evidence type="ECO:0000256" key="4">
    <source>
        <dbReference type="PROSITE-ProRule" id="PRU00325"/>
    </source>
</evidence>
<dbReference type="PANTHER" id="PTHR47718">
    <property type="entry name" value="OS01G0519700 PROTEIN"/>
    <property type="match status" value="1"/>
</dbReference>
<evidence type="ECO:0000256" key="2">
    <source>
        <dbReference type="ARBA" id="ARBA00022771"/>
    </source>
</evidence>
<dbReference type="InterPro" id="IPR018289">
    <property type="entry name" value="MULE_transposase_dom"/>
</dbReference>
<evidence type="ECO:0000313" key="8">
    <source>
        <dbReference type="Proteomes" id="UP000242715"/>
    </source>
</evidence>
<dbReference type="PANTHER" id="PTHR47718:SF15">
    <property type="entry name" value="PROTEIN FAR1-RELATED SEQUENCE 5-LIKE"/>
    <property type="match status" value="1"/>
</dbReference>
<dbReference type="EMBL" id="DF973510">
    <property type="protein sequence ID" value="GAU32889.1"/>
    <property type="molecule type" value="Genomic_DNA"/>
</dbReference>
<dbReference type="OrthoDB" id="1427333at2759"/>
<dbReference type="Pfam" id="PF10551">
    <property type="entry name" value="MULE"/>
    <property type="match status" value="1"/>
</dbReference>
<dbReference type="SMART" id="SM00575">
    <property type="entry name" value="ZnF_PMZ"/>
    <property type="match status" value="1"/>
</dbReference>
<evidence type="ECO:0000256" key="1">
    <source>
        <dbReference type="ARBA" id="ARBA00022723"/>
    </source>
</evidence>
<dbReference type="PROSITE" id="PS50966">
    <property type="entry name" value="ZF_SWIM"/>
    <property type="match status" value="1"/>
</dbReference>
<dbReference type="AlphaFoldDB" id="A0A2Z6NML7"/>
<reference evidence="8" key="1">
    <citation type="journal article" date="2017" name="Front. Plant Sci.">
        <title>Climate Clever Clovers: New Paradigm to Reduce the Environmental Footprint of Ruminants by Breeding Low Methanogenic Forages Utilizing Haplotype Variation.</title>
        <authorList>
            <person name="Kaur P."/>
            <person name="Appels R."/>
            <person name="Bayer P.E."/>
            <person name="Keeble-Gagnere G."/>
            <person name="Wang J."/>
            <person name="Hirakawa H."/>
            <person name="Shirasawa K."/>
            <person name="Vercoe P."/>
            <person name="Stefanova K."/>
            <person name="Durmic Z."/>
            <person name="Nichols P."/>
            <person name="Revell C."/>
            <person name="Isobe S.N."/>
            <person name="Edwards D."/>
            <person name="Erskine W."/>
        </authorList>
    </citation>
    <scope>NUCLEOTIDE SEQUENCE [LARGE SCALE GENOMIC DNA]</scope>
    <source>
        <strain evidence="8">cv. Daliak</strain>
    </source>
</reference>
<dbReference type="GO" id="GO:0008270">
    <property type="term" value="F:zinc ion binding"/>
    <property type="evidence" value="ECO:0007669"/>
    <property type="project" value="UniProtKB-KW"/>
</dbReference>
<keyword evidence="8" id="KW-1185">Reference proteome</keyword>
<organism evidence="7 8">
    <name type="scientific">Trifolium subterraneum</name>
    <name type="common">Subterranean clover</name>
    <dbReference type="NCBI Taxonomy" id="3900"/>
    <lineage>
        <taxon>Eukaryota</taxon>
        <taxon>Viridiplantae</taxon>
        <taxon>Streptophyta</taxon>
        <taxon>Embryophyta</taxon>
        <taxon>Tracheophyta</taxon>
        <taxon>Spermatophyta</taxon>
        <taxon>Magnoliopsida</taxon>
        <taxon>eudicotyledons</taxon>
        <taxon>Gunneridae</taxon>
        <taxon>Pentapetalae</taxon>
        <taxon>rosids</taxon>
        <taxon>fabids</taxon>
        <taxon>Fabales</taxon>
        <taxon>Fabaceae</taxon>
        <taxon>Papilionoideae</taxon>
        <taxon>50 kb inversion clade</taxon>
        <taxon>NPAAA clade</taxon>
        <taxon>Hologalegina</taxon>
        <taxon>IRL clade</taxon>
        <taxon>Trifolieae</taxon>
        <taxon>Trifolium</taxon>
    </lineage>
</organism>
<dbReference type="Proteomes" id="UP000242715">
    <property type="component" value="Unassembled WGS sequence"/>
</dbReference>
<name>A0A2Z6NML7_TRISU</name>
<keyword evidence="3" id="KW-0862">Zinc</keyword>
<proteinExistence type="predicted"/>
<feature type="compositionally biased region" description="Polar residues" evidence="5">
    <location>
        <begin position="1"/>
        <end position="10"/>
    </location>
</feature>
<evidence type="ECO:0000256" key="3">
    <source>
        <dbReference type="ARBA" id="ARBA00022833"/>
    </source>
</evidence>
<keyword evidence="2 4" id="KW-0863">Zinc-finger</keyword>
<dbReference type="InterPro" id="IPR004330">
    <property type="entry name" value="FAR1_DNA_bnd_dom"/>
</dbReference>
<feature type="domain" description="SWIM-type" evidence="6">
    <location>
        <begin position="441"/>
        <end position="477"/>
    </location>
</feature>
<gene>
    <name evidence="7" type="ORF">TSUD_393100</name>
</gene>
<feature type="region of interest" description="Disordered" evidence="5">
    <location>
        <begin position="1"/>
        <end position="35"/>
    </location>
</feature>
<evidence type="ECO:0000313" key="7">
    <source>
        <dbReference type="EMBL" id="GAU32889.1"/>
    </source>
</evidence>
<dbReference type="Pfam" id="PF03101">
    <property type="entry name" value="FAR1"/>
    <property type="match status" value="1"/>
</dbReference>
<sequence length="575" mass="65956">MEFGCQSENNVVVEDSASSEFDEEFDMSSGDGNEPRDCDAERISINCMADICKIDMNNISADEVERYNFADLEIAYQFYFWYERATGFSVRKSHVVRDHAGEILQQTFLCSRAGYRENRGLTPEKRKREPKNQTRCGCEAKFRVHIDIVTRRWYITIFEFDHNHVLLDGMMCGLLPAHRKMTKTDVQDIESHGNVGIRPYQMYGAMANSARGFHKVGFVKKDLYNQVSRQRKLITSDASAAVKYLRDLGKKDQLMFVTHSVDKDYRLEQLFWCDGESRMNFEVFGDVLAFDATYRKNKYNCPFVVFSGVNHHNQTIVFATGLVTRETEETYVWLLEQFVCAMKGKTPISVITDGDIAMKNAIRKVFPKAHHRLCACHLLRNASTNVGTPDFMRYLKRCMLGDIEISKFEELWGEMVLESQEMSGSFIYKVSKYCGKGDAWYVTHSEYAVEKFKCSCLRMESIGLPCDHIVCVLVFLDFDELPKCLVLPRWTKFANESISGSYPGGTLYWDSQVAARYSSLVKMSKDVAELVYNDLDEYNRVVDILDAELKRLKAKQQTDNSNVGRLDSCSGTLGD</sequence>
<protein>
    <recommendedName>
        <fullName evidence="6">SWIM-type domain-containing protein</fullName>
    </recommendedName>
</protein>
<keyword evidence="1" id="KW-0479">Metal-binding</keyword>
<dbReference type="InterPro" id="IPR006564">
    <property type="entry name" value="Znf_PMZ"/>
</dbReference>
<evidence type="ECO:0000256" key="5">
    <source>
        <dbReference type="SAM" id="MobiDB-lite"/>
    </source>
</evidence>